<dbReference type="GO" id="GO:0032259">
    <property type="term" value="P:methylation"/>
    <property type="evidence" value="ECO:0007669"/>
    <property type="project" value="UniProtKB-KW"/>
</dbReference>
<keyword evidence="1" id="KW-0489">Methyltransferase</keyword>
<dbReference type="EMBL" id="QROI01000002">
    <property type="protein sequence ID" value="RHL18493.1"/>
    <property type="molecule type" value="Genomic_DNA"/>
</dbReference>
<keyword evidence="1" id="KW-0808">Transferase</keyword>
<reference evidence="1 2" key="1">
    <citation type="submission" date="2018-08" db="EMBL/GenBank/DDBJ databases">
        <title>A genome reference for cultivated species of the human gut microbiota.</title>
        <authorList>
            <person name="Zou Y."/>
            <person name="Xue W."/>
            <person name="Luo G."/>
        </authorList>
    </citation>
    <scope>NUCLEOTIDE SEQUENCE [LARGE SCALE GENOMIC DNA]</scope>
    <source>
        <strain evidence="1 2">AF39-11</strain>
    </source>
</reference>
<dbReference type="RefSeq" id="WP_131200960.1">
    <property type="nucleotide sequence ID" value="NZ_QROI01000002.1"/>
</dbReference>
<organism evidence="1 2">
    <name type="scientific">Phocaeicola plebeius</name>
    <dbReference type="NCBI Taxonomy" id="310297"/>
    <lineage>
        <taxon>Bacteria</taxon>
        <taxon>Pseudomonadati</taxon>
        <taxon>Bacteroidota</taxon>
        <taxon>Bacteroidia</taxon>
        <taxon>Bacteroidales</taxon>
        <taxon>Bacteroidaceae</taxon>
        <taxon>Phocaeicola</taxon>
    </lineage>
</organism>
<gene>
    <name evidence="1" type="ORF">DW035_01215</name>
</gene>
<dbReference type="Proteomes" id="UP000284916">
    <property type="component" value="Unassembled WGS sequence"/>
</dbReference>
<sequence length="163" mass="18582">MNTSFERSKQTTDEWYTPKWIVDALGSFDLDPCAPENRLWNTAKRHITPSEDGLKTEWGGGVRVWLNPPYSRPLIERFVEKMVRNNNGIALLFNRCDSKMFQDLIFPNASAIMFVKGRIKFYRPDGTQGDSPGCGSVLIAFGEENAKILEYSNIPGKYIKLNN</sequence>
<dbReference type="InterPro" id="IPR008593">
    <property type="entry name" value="Dam_MeTrfase"/>
</dbReference>
<evidence type="ECO:0000313" key="2">
    <source>
        <dbReference type="Proteomes" id="UP000284916"/>
    </source>
</evidence>
<dbReference type="GO" id="GO:0009007">
    <property type="term" value="F:site-specific DNA-methyltransferase (adenine-specific) activity"/>
    <property type="evidence" value="ECO:0007669"/>
    <property type="project" value="InterPro"/>
</dbReference>
<name>A0A415JC36_9BACT</name>
<dbReference type="GO" id="GO:0003677">
    <property type="term" value="F:DNA binding"/>
    <property type="evidence" value="ECO:0007669"/>
    <property type="project" value="InterPro"/>
</dbReference>
<dbReference type="GO" id="GO:0009307">
    <property type="term" value="P:DNA restriction-modification system"/>
    <property type="evidence" value="ECO:0007669"/>
    <property type="project" value="InterPro"/>
</dbReference>
<dbReference type="AlphaFoldDB" id="A0A415JC36"/>
<proteinExistence type="predicted"/>
<dbReference type="Pfam" id="PF05869">
    <property type="entry name" value="Dam"/>
    <property type="match status" value="1"/>
</dbReference>
<accession>A0A415JC36</accession>
<comment type="caution">
    <text evidence="1">The sequence shown here is derived from an EMBL/GenBank/DDBJ whole genome shotgun (WGS) entry which is preliminary data.</text>
</comment>
<evidence type="ECO:0000313" key="1">
    <source>
        <dbReference type="EMBL" id="RHL18493.1"/>
    </source>
</evidence>
<protein>
    <submittedName>
        <fullName evidence="1">Adenine methyltransferase</fullName>
    </submittedName>
</protein>